<dbReference type="Pfam" id="PF03448">
    <property type="entry name" value="MgtE_N"/>
    <property type="match status" value="1"/>
</dbReference>
<sequence length="302" mass="33496">MDTELEKSELSAFERFLYWFFIPIVFTSVLLVVLLKLFDYDVMDNVLKAANKVPFVGSVLPDPKSEKKTETNQGAAVENAAETDEQKIGELNNSLSSVTEQLKSAETALEQSDKAFKELQAKNTALEEQLKTKVKSDEEYSLQIKQTSDMFARMNPSKAGPIFENLTLSERALIMAEMKPEERVRILEKMDPKKAAETSISLKDSVPARDRELAALQERLKLNEESSANAVAKMTKSDLGQTFANMTPKSAALVLQEMNAVNQAKVIEILNATDVQARSKIMTALADLNKEVAASITARLAQ</sequence>
<evidence type="ECO:0000259" key="3">
    <source>
        <dbReference type="Pfam" id="PF03448"/>
    </source>
</evidence>
<dbReference type="Gene3D" id="1.10.220.30">
    <property type="match status" value="1"/>
</dbReference>
<keyword evidence="2" id="KW-1133">Transmembrane helix</keyword>
<keyword evidence="2" id="KW-0812">Transmembrane</keyword>
<protein>
    <recommendedName>
        <fullName evidence="3">Magnesium transporter MgtE intracellular domain-containing protein</fullName>
    </recommendedName>
</protein>
<dbReference type="SUPFAM" id="SSF158791">
    <property type="entry name" value="MgtE N-terminal domain-like"/>
    <property type="match status" value="1"/>
</dbReference>
<organism evidence="4 5">
    <name type="scientific">Paenibacillus contaminans</name>
    <dbReference type="NCBI Taxonomy" id="450362"/>
    <lineage>
        <taxon>Bacteria</taxon>
        <taxon>Bacillati</taxon>
        <taxon>Bacillota</taxon>
        <taxon>Bacilli</taxon>
        <taxon>Bacillales</taxon>
        <taxon>Paenibacillaceae</taxon>
        <taxon>Paenibacillus</taxon>
    </lineage>
</organism>
<evidence type="ECO:0000313" key="5">
    <source>
        <dbReference type="Proteomes" id="UP000250369"/>
    </source>
</evidence>
<reference evidence="4 5" key="1">
    <citation type="journal article" date="2009" name="Int. J. Syst. Evol. Microbiol.">
        <title>Paenibacillus contaminans sp. nov., isolated from a contaminated laboratory plate.</title>
        <authorList>
            <person name="Chou J.H."/>
            <person name="Lee J.H."/>
            <person name="Lin M.C."/>
            <person name="Chang P.S."/>
            <person name="Arun A.B."/>
            <person name="Young C.C."/>
            <person name="Chen W.M."/>
        </authorList>
    </citation>
    <scope>NUCLEOTIDE SEQUENCE [LARGE SCALE GENOMIC DNA]</scope>
    <source>
        <strain evidence="4 5">CKOBP-6</strain>
    </source>
</reference>
<proteinExistence type="predicted"/>
<keyword evidence="2" id="KW-0472">Membrane</keyword>
<evidence type="ECO:0000313" key="4">
    <source>
        <dbReference type="EMBL" id="RAV22708.1"/>
    </source>
</evidence>
<evidence type="ECO:0000256" key="2">
    <source>
        <dbReference type="SAM" id="Phobius"/>
    </source>
</evidence>
<dbReference type="OrthoDB" id="2381574at2"/>
<dbReference type="InterPro" id="IPR006668">
    <property type="entry name" value="Mg_transptr_MgtE_intracell_dom"/>
</dbReference>
<keyword evidence="5" id="KW-1185">Reference proteome</keyword>
<dbReference type="AlphaFoldDB" id="A0A329MTQ7"/>
<accession>A0A329MTQ7</accession>
<feature type="domain" description="Magnesium transporter MgtE intracellular" evidence="3">
    <location>
        <begin position="144"/>
        <end position="198"/>
    </location>
</feature>
<keyword evidence="1" id="KW-0175">Coiled coil</keyword>
<evidence type="ECO:0000256" key="1">
    <source>
        <dbReference type="SAM" id="Coils"/>
    </source>
</evidence>
<name>A0A329MTQ7_9BACL</name>
<feature type="transmembrane region" description="Helical" evidence="2">
    <location>
        <begin position="16"/>
        <end position="38"/>
    </location>
</feature>
<comment type="caution">
    <text evidence="4">The sequence shown here is derived from an EMBL/GenBank/DDBJ whole genome shotgun (WGS) entry which is preliminary data.</text>
</comment>
<dbReference type="RefSeq" id="WP_113028819.1">
    <property type="nucleotide sequence ID" value="NZ_QMFB01000001.1"/>
</dbReference>
<dbReference type="Proteomes" id="UP000250369">
    <property type="component" value="Unassembled WGS sequence"/>
</dbReference>
<dbReference type="EMBL" id="QMFB01000001">
    <property type="protein sequence ID" value="RAV22708.1"/>
    <property type="molecule type" value="Genomic_DNA"/>
</dbReference>
<gene>
    <name evidence="4" type="ORF">DQG23_00365</name>
</gene>
<feature type="coiled-coil region" evidence="1">
    <location>
        <begin position="88"/>
        <end position="136"/>
    </location>
</feature>